<proteinExistence type="predicted"/>
<name>A0AC61QN96_9BACT</name>
<dbReference type="EMBL" id="SRZC01000019">
    <property type="protein sequence ID" value="TGX81135.1"/>
    <property type="molecule type" value="Genomic_DNA"/>
</dbReference>
<evidence type="ECO:0000313" key="1">
    <source>
        <dbReference type="EMBL" id="TGX81135.1"/>
    </source>
</evidence>
<reference evidence="1" key="1">
    <citation type="submission" date="2019-04" db="EMBL/GenBank/DDBJ databases">
        <title>Microbes associate with the intestines of laboratory mice.</title>
        <authorList>
            <person name="Navarre W."/>
            <person name="Wong E."/>
            <person name="Huang K."/>
            <person name="Tropini C."/>
            <person name="Ng K."/>
            <person name="Yu B."/>
        </authorList>
    </citation>
    <scope>NUCLEOTIDE SEQUENCE</scope>
    <source>
        <strain evidence="1">NM73_A23</strain>
    </source>
</reference>
<sequence length="427" mass="48653">MVTSTFGKIFLEAYNEKYGTQYDAKSFFVEKYWPLFFNHNKYMMWAQNSPFVQMKAGQKVETLTDIERNDKLEEFIAKVESGAADASVALGYAASEEKEYATTSGQVTGIPLEKDVADIYLSWIGASLALGVAGGMTILFNNKNILLDIFEGWEVYRSVLTRSEQMKGNQISSWNGVWLAHRYGRSYNPRNPMDNFNPFTPKGEEMSVELNSWTKILSGIARKYGQSRMLGYVYKFGKTNTTIGFIPFSLNHIRHTAELYRQLFGYEEYRQAEELFGTAEGLKKSCQLGAIGIKALEPKGLAEYVKKGIVPKNKEIEKKQINFHTYIIWILAMLNNQELWDKAQTFASALKAFSESGEKGRRDRVNLTNEVLSSTNKRIFIENLSEVVAFVDDKVAIIETAKLVNEMPTDNVPYFLTLIRFQYATIK</sequence>
<keyword evidence="2" id="KW-1185">Reference proteome</keyword>
<protein>
    <submittedName>
        <fullName evidence="1">Uncharacterized protein</fullName>
    </submittedName>
</protein>
<accession>A0AC61QN96</accession>
<comment type="caution">
    <text evidence="1">The sequence shown here is derived from an EMBL/GenBank/DDBJ whole genome shotgun (WGS) entry which is preliminary data.</text>
</comment>
<gene>
    <name evidence="1" type="ORF">E5358_10960</name>
</gene>
<dbReference type="Proteomes" id="UP000308886">
    <property type="component" value="Unassembled WGS sequence"/>
</dbReference>
<evidence type="ECO:0000313" key="2">
    <source>
        <dbReference type="Proteomes" id="UP000308886"/>
    </source>
</evidence>
<organism evidence="1 2">
    <name type="scientific">Palleniella muris</name>
    <dbReference type="NCBI Taxonomy" id="3038145"/>
    <lineage>
        <taxon>Bacteria</taxon>
        <taxon>Pseudomonadati</taxon>
        <taxon>Bacteroidota</taxon>
        <taxon>Bacteroidia</taxon>
        <taxon>Bacteroidales</taxon>
        <taxon>Prevotellaceae</taxon>
        <taxon>Palleniella</taxon>
    </lineage>
</organism>